<dbReference type="Proteomes" id="UP000236732">
    <property type="component" value="Unassembled WGS sequence"/>
</dbReference>
<sequence>MRLGGAPMTGAGFGLSLRRLLVCLVGPLSRLPHPRRGGTGGRLLQLFGPFACLLSALPGAPPTLVSLLRALS</sequence>
<name>A0A1H6CYF3_9ACTN</name>
<organism evidence="1 2">
    <name type="scientific">Nonomuraea solani</name>
    <dbReference type="NCBI Taxonomy" id="1144553"/>
    <lineage>
        <taxon>Bacteria</taxon>
        <taxon>Bacillati</taxon>
        <taxon>Actinomycetota</taxon>
        <taxon>Actinomycetes</taxon>
        <taxon>Streptosporangiales</taxon>
        <taxon>Streptosporangiaceae</taxon>
        <taxon>Nonomuraea</taxon>
    </lineage>
</organism>
<dbReference type="AlphaFoldDB" id="A0A1H6CYF3"/>
<reference evidence="1 2" key="1">
    <citation type="submission" date="2016-10" db="EMBL/GenBank/DDBJ databases">
        <authorList>
            <person name="de Groot N.N."/>
        </authorList>
    </citation>
    <scope>NUCLEOTIDE SEQUENCE [LARGE SCALE GENOMIC DNA]</scope>
    <source>
        <strain evidence="1 2">CGMCC 4.7037</strain>
    </source>
</reference>
<evidence type="ECO:0000313" key="1">
    <source>
        <dbReference type="EMBL" id="SEG77867.1"/>
    </source>
</evidence>
<accession>A0A1H6CYF3</accession>
<keyword evidence="2" id="KW-1185">Reference proteome</keyword>
<evidence type="ECO:0000313" key="2">
    <source>
        <dbReference type="Proteomes" id="UP000236732"/>
    </source>
</evidence>
<proteinExistence type="predicted"/>
<gene>
    <name evidence="1" type="ORF">SAMN05444920_104537</name>
</gene>
<dbReference type="EMBL" id="FNVT01000004">
    <property type="protein sequence ID" value="SEG77867.1"/>
    <property type="molecule type" value="Genomic_DNA"/>
</dbReference>
<protein>
    <submittedName>
        <fullName evidence="1">Uncharacterized protein</fullName>
    </submittedName>
</protein>